<evidence type="ECO:0000313" key="2">
    <source>
        <dbReference type="EMBL" id="MDV0443914.1"/>
    </source>
</evidence>
<accession>A0AAE4SCC1</accession>
<name>A0AAE4SCC1_9EURY</name>
<protein>
    <recommendedName>
        <fullName evidence="1">YokE-like PH domain-containing protein</fullName>
    </recommendedName>
</protein>
<gene>
    <name evidence="2" type="ORF">McpCs1_12990</name>
</gene>
<dbReference type="Proteomes" id="UP001283212">
    <property type="component" value="Unassembled WGS sequence"/>
</dbReference>
<organism evidence="2 3">
    <name type="scientific">Methanorbis rubei</name>
    <dbReference type="NCBI Taxonomy" id="3028300"/>
    <lineage>
        <taxon>Archaea</taxon>
        <taxon>Methanobacteriati</taxon>
        <taxon>Methanobacteriota</taxon>
        <taxon>Stenosarchaea group</taxon>
        <taxon>Methanomicrobia</taxon>
        <taxon>Methanomicrobiales</taxon>
        <taxon>Methanocorpusculaceae</taxon>
        <taxon>Methanorbis</taxon>
    </lineage>
</organism>
<feature type="domain" description="YokE-like PH" evidence="1">
    <location>
        <begin position="21"/>
        <end position="108"/>
    </location>
</feature>
<reference evidence="2 3" key="1">
    <citation type="submission" date="2023-06" db="EMBL/GenBank/DDBJ databases">
        <title>Genome sequence of Methancorpusculaceae sp. Cs1.</title>
        <authorList>
            <person name="Protasov E."/>
            <person name="Platt K."/>
            <person name="Poehlein A."/>
            <person name="Daniel R."/>
            <person name="Brune A."/>
        </authorList>
    </citation>
    <scope>NUCLEOTIDE SEQUENCE [LARGE SCALE GENOMIC DNA]</scope>
    <source>
        <strain evidence="2 3">Cs1</strain>
    </source>
</reference>
<dbReference type="EMBL" id="JAWDKB010000005">
    <property type="protein sequence ID" value="MDV0443914.1"/>
    <property type="molecule type" value="Genomic_DNA"/>
</dbReference>
<dbReference type="Pfam" id="PF14470">
    <property type="entry name" value="bPH_3"/>
    <property type="match status" value="1"/>
</dbReference>
<dbReference type="AlphaFoldDB" id="A0AAE4SCC1"/>
<proteinExistence type="predicted"/>
<keyword evidence="3" id="KW-1185">Reference proteome</keyword>
<dbReference type="RefSeq" id="WP_338096425.1">
    <property type="nucleotide sequence ID" value="NZ_JAWDKB010000005.1"/>
</dbReference>
<dbReference type="InterPro" id="IPR039519">
    <property type="entry name" value="YokE-like_PH"/>
</dbReference>
<evidence type="ECO:0000259" key="1">
    <source>
        <dbReference type="Pfam" id="PF14470"/>
    </source>
</evidence>
<sequence>MAENEAGGSMPEDILNTFYSGENPLCVLQNLQESGKQRKIIVVTDQRLMYFEENATGLYDDTLFAFARIDTVVYHEGKKVSELKITETDGVMLKVGWLTNEEAQRVILTLQSAMNDLGTAAVSLDRKKSVFSGEEWTLKKPVDYLTKTVKNEAASMKQSYIAPILPKDACEEKEQELFEEEICGAVAADEMDQQTVIECLKALRILYDNCILTEEQYRKYRLPLLEKLDI</sequence>
<evidence type="ECO:0000313" key="3">
    <source>
        <dbReference type="Proteomes" id="UP001283212"/>
    </source>
</evidence>
<comment type="caution">
    <text evidence="2">The sequence shown here is derived from an EMBL/GenBank/DDBJ whole genome shotgun (WGS) entry which is preliminary data.</text>
</comment>